<dbReference type="InterPro" id="IPR038763">
    <property type="entry name" value="DHH_sf"/>
</dbReference>
<organism evidence="1 2">
    <name type="scientific">candidate division WWE3 bacterium CG08_land_8_20_14_0_20_40_13</name>
    <dbReference type="NCBI Taxonomy" id="1975084"/>
    <lineage>
        <taxon>Bacteria</taxon>
        <taxon>Katanobacteria</taxon>
    </lineage>
</organism>
<reference evidence="2" key="1">
    <citation type="submission" date="2017-09" db="EMBL/GenBank/DDBJ databases">
        <title>Depth-based differentiation of microbial function through sediment-hosted aquifers and enrichment of novel symbionts in the deep terrestrial subsurface.</title>
        <authorList>
            <person name="Probst A.J."/>
            <person name="Ladd B."/>
            <person name="Jarett J.K."/>
            <person name="Geller-Mcgrath D.E."/>
            <person name="Sieber C.M.K."/>
            <person name="Emerson J.B."/>
            <person name="Anantharaman K."/>
            <person name="Thomas B.C."/>
            <person name="Malmstrom R."/>
            <person name="Stieglmeier M."/>
            <person name="Klingl A."/>
            <person name="Woyke T."/>
            <person name="Ryan C.M."/>
            <person name="Banfield J.F."/>
        </authorList>
    </citation>
    <scope>NUCLEOTIDE SEQUENCE [LARGE SCALE GENOMIC DNA]</scope>
</reference>
<sequence length="212" mass="23154">MIINNEDTLVKNLFKDARSVAIFVPAILGKDALAAACAIYDIAAQEGKSVKIFYNGDPETAVVFFPFAKIESAFDSAELVISFNYRDTPIERVSYSTDDGVFKMKISPVEKSFDVSKIGYEFMGPRFDLVVTVGAKELGDLGSFFSDNGELFKKAAILNIDTSAENKMYGTINVVAPEIPSLTNLVFSRIGVWGYIPTTTAVTALLLGMKKE</sequence>
<accession>A0A2H0XER8</accession>
<evidence type="ECO:0000313" key="2">
    <source>
        <dbReference type="Proteomes" id="UP000230340"/>
    </source>
</evidence>
<proteinExistence type="predicted"/>
<dbReference type="AlphaFoldDB" id="A0A2H0XER8"/>
<dbReference type="EMBL" id="PEYT01000002">
    <property type="protein sequence ID" value="PIS23440.1"/>
    <property type="molecule type" value="Genomic_DNA"/>
</dbReference>
<dbReference type="Proteomes" id="UP000230340">
    <property type="component" value="Unassembled WGS sequence"/>
</dbReference>
<evidence type="ECO:0000313" key="1">
    <source>
        <dbReference type="EMBL" id="PIS23440.1"/>
    </source>
</evidence>
<dbReference type="Gene3D" id="3.90.1640.10">
    <property type="entry name" value="inorganic pyrophosphatase (n-terminal core)"/>
    <property type="match status" value="1"/>
</dbReference>
<comment type="caution">
    <text evidence="1">The sequence shown here is derived from an EMBL/GenBank/DDBJ whole genome shotgun (WGS) entry which is preliminary data.</text>
</comment>
<protein>
    <submittedName>
        <fullName evidence="1">Uncharacterized protein</fullName>
    </submittedName>
</protein>
<gene>
    <name evidence="1" type="ORF">COT49_00265</name>
</gene>
<name>A0A2H0XER8_UNCKA</name>
<dbReference type="SUPFAM" id="SSF64182">
    <property type="entry name" value="DHH phosphoesterases"/>
    <property type="match status" value="1"/>
</dbReference>